<comment type="caution">
    <text evidence="7">The sequence shown here is derived from an EMBL/GenBank/DDBJ whole genome shotgun (WGS) entry which is preliminary data.</text>
</comment>
<dbReference type="EMBL" id="JBHSGB010000010">
    <property type="protein sequence ID" value="MFC4655349.1"/>
    <property type="molecule type" value="Genomic_DNA"/>
</dbReference>
<dbReference type="InterPro" id="IPR006260">
    <property type="entry name" value="TonB/TolA_C"/>
</dbReference>
<dbReference type="InterPro" id="IPR008756">
    <property type="entry name" value="Peptidase_M56"/>
</dbReference>
<comment type="caution">
    <text evidence="5">Lacks conserved residue(s) required for the propagation of feature annotation.</text>
</comment>
<dbReference type="PANTHER" id="PTHR34978">
    <property type="entry name" value="POSSIBLE SENSOR-TRANSDUCER PROTEIN BLAR"/>
    <property type="match status" value="1"/>
</dbReference>
<feature type="transmembrane region" description="Helical" evidence="5">
    <location>
        <begin position="6"/>
        <end position="26"/>
    </location>
</feature>
<dbReference type="PROSITE" id="PS52015">
    <property type="entry name" value="TONB_CTD"/>
    <property type="match status" value="1"/>
</dbReference>
<reference evidence="8" key="1">
    <citation type="journal article" date="2019" name="Int. J. Syst. Evol. Microbiol.">
        <title>The Global Catalogue of Microorganisms (GCM) 10K type strain sequencing project: providing services to taxonomists for standard genome sequencing and annotation.</title>
        <authorList>
            <consortium name="The Broad Institute Genomics Platform"/>
            <consortium name="The Broad Institute Genome Sequencing Center for Infectious Disease"/>
            <person name="Wu L."/>
            <person name="Ma J."/>
        </authorList>
    </citation>
    <scope>NUCLEOTIDE SEQUENCE [LARGE SCALE GENOMIC DNA]</scope>
    <source>
        <strain evidence="8">DT28</strain>
    </source>
</reference>
<dbReference type="InterPro" id="IPR003538">
    <property type="entry name" value="TonB"/>
</dbReference>
<sequence length="385" mass="43024">MFNQWLQLQLPLSLVLLALLCARPWLLQRLGALTLYRLWALVPAVLLVAMLPDLNWLQAPAMQSYQVLAKQLSNTVREVQLMPYLWALGVLAFVVLLLVQQWQLRQVLQQGSAYPAQSGVKALQHEARVGPMLTGLIDPVIILPAGFASRFSPLQQQQMIRHELVHWQRRDPWFNLLGYSLLALSWFNPLCWLALYAFRQDQELSCDAQVLAAADTPQRIAYAEAFLKNAADSNTFQPGAGWLCSTTYYGAKNQMKQRLTELKQHKPVRQSAVMAAVLLVSTLAFGWQQQLYAAVDKAEPAAPIHRVEPKYPVQAAQQGISGYVQAKFDINPDGSVSNIVITKSVPEATFDKVSLTALAQWRYQASATGVKGATVQLDYMLDEAP</sequence>
<comment type="similarity">
    <text evidence="5">Belongs to the TonB family.</text>
</comment>
<keyword evidence="5" id="KW-0653">Protein transport</keyword>
<dbReference type="CDD" id="cd07341">
    <property type="entry name" value="M56_BlaR1_MecR1_like"/>
    <property type="match status" value="1"/>
</dbReference>
<dbReference type="PANTHER" id="PTHR34978:SF3">
    <property type="entry name" value="SLR0241 PROTEIN"/>
    <property type="match status" value="1"/>
</dbReference>
<comment type="function">
    <text evidence="5">Interacts with outer membrane receptor proteins that carry out high-affinity binding and energy dependent uptake into the periplasmic space of specific substrates. It could act to transduce energy from the cytoplasmic membrane to specific energy-requiring processes in the outer membrane, resulting in the release into the periplasm of ligands bound by these outer membrane proteins.</text>
</comment>
<comment type="subcellular location">
    <subcellularLocation>
        <location evidence="5">Cell inner membrane</location>
        <topology evidence="5">Single-pass membrane protein</topology>
        <orientation evidence="5">Periplasmic side</orientation>
    </subcellularLocation>
    <subcellularLocation>
        <location evidence="1">Membrane</location>
        <topology evidence="1">Single-pass membrane protein</topology>
    </subcellularLocation>
</comment>
<name>A0ABV9JMF7_9GAMM</name>
<keyword evidence="3 5" id="KW-1133">Transmembrane helix</keyword>
<dbReference type="Pfam" id="PF03544">
    <property type="entry name" value="TonB_C"/>
    <property type="match status" value="1"/>
</dbReference>
<evidence type="ECO:0000313" key="8">
    <source>
        <dbReference type="Proteomes" id="UP001595962"/>
    </source>
</evidence>
<accession>A0ABV9JMF7</accession>
<dbReference type="PRINTS" id="PR01374">
    <property type="entry name" value="TONBPROTEIN"/>
</dbReference>
<feature type="transmembrane region" description="Helical" evidence="5">
    <location>
        <begin position="79"/>
        <end position="99"/>
    </location>
</feature>
<evidence type="ECO:0000313" key="7">
    <source>
        <dbReference type="EMBL" id="MFC4655349.1"/>
    </source>
</evidence>
<feature type="transmembrane region" description="Helical" evidence="5">
    <location>
        <begin position="176"/>
        <end position="198"/>
    </location>
</feature>
<protein>
    <recommendedName>
        <fullName evidence="5">Protein TonB</fullName>
    </recommendedName>
</protein>
<dbReference type="SUPFAM" id="SSF74653">
    <property type="entry name" value="TolA/TonB C-terminal domain"/>
    <property type="match status" value="1"/>
</dbReference>
<gene>
    <name evidence="7" type="ORF">ACFO3I_10035</name>
</gene>
<dbReference type="Gene3D" id="3.30.2420.10">
    <property type="entry name" value="TonB"/>
    <property type="match status" value="1"/>
</dbReference>
<keyword evidence="5" id="KW-1003">Cell membrane</keyword>
<proteinExistence type="inferred from homology"/>
<keyword evidence="2 5" id="KW-0812">Transmembrane</keyword>
<evidence type="ECO:0000256" key="2">
    <source>
        <dbReference type="ARBA" id="ARBA00022692"/>
    </source>
</evidence>
<keyword evidence="8" id="KW-1185">Reference proteome</keyword>
<feature type="domain" description="TonB C-terminal" evidence="6">
    <location>
        <begin position="296"/>
        <end position="385"/>
    </location>
</feature>
<evidence type="ECO:0000259" key="6">
    <source>
        <dbReference type="PROSITE" id="PS52015"/>
    </source>
</evidence>
<evidence type="ECO:0000256" key="4">
    <source>
        <dbReference type="ARBA" id="ARBA00023136"/>
    </source>
</evidence>
<keyword evidence="5" id="KW-0997">Cell inner membrane</keyword>
<organism evidence="7 8">
    <name type="scientific">Rheinheimera marina</name>
    <dbReference type="NCBI Taxonomy" id="1774958"/>
    <lineage>
        <taxon>Bacteria</taxon>
        <taxon>Pseudomonadati</taxon>
        <taxon>Pseudomonadota</taxon>
        <taxon>Gammaproteobacteria</taxon>
        <taxon>Chromatiales</taxon>
        <taxon>Chromatiaceae</taxon>
        <taxon>Rheinheimera</taxon>
    </lineage>
</organism>
<dbReference type="NCBIfam" id="TIGR01352">
    <property type="entry name" value="tonB_Cterm"/>
    <property type="match status" value="1"/>
</dbReference>
<evidence type="ECO:0000256" key="1">
    <source>
        <dbReference type="ARBA" id="ARBA00004167"/>
    </source>
</evidence>
<evidence type="ECO:0000256" key="5">
    <source>
        <dbReference type="RuleBase" id="RU362123"/>
    </source>
</evidence>
<keyword evidence="5" id="KW-0735">Signal-anchor</keyword>
<dbReference type="Proteomes" id="UP001595962">
    <property type="component" value="Unassembled WGS sequence"/>
</dbReference>
<keyword evidence="5" id="KW-0813">Transport</keyword>
<dbReference type="Pfam" id="PF05569">
    <property type="entry name" value="Peptidase_M56"/>
    <property type="match status" value="1"/>
</dbReference>
<dbReference type="InterPro" id="IPR037682">
    <property type="entry name" value="TonB_C"/>
</dbReference>
<keyword evidence="4 5" id="KW-0472">Membrane</keyword>
<dbReference type="InterPro" id="IPR052173">
    <property type="entry name" value="Beta-lactam_resp_regulator"/>
</dbReference>
<feature type="transmembrane region" description="Helical" evidence="5">
    <location>
        <begin position="38"/>
        <end position="59"/>
    </location>
</feature>
<evidence type="ECO:0000256" key="3">
    <source>
        <dbReference type="ARBA" id="ARBA00022989"/>
    </source>
</evidence>
<dbReference type="RefSeq" id="WP_377333850.1">
    <property type="nucleotide sequence ID" value="NZ_JBHSGB010000010.1"/>
</dbReference>